<geneLocation type="plasmid" evidence="3">
    <name>unnamed5</name>
</geneLocation>
<feature type="compositionally biased region" description="Gly residues" evidence="1">
    <location>
        <begin position="168"/>
        <end position="187"/>
    </location>
</feature>
<dbReference type="RefSeq" id="WP_099516309.1">
    <property type="nucleotide sequence ID" value="NZ_CP016621.1"/>
</dbReference>
<keyword evidence="2" id="KW-0732">Signal</keyword>
<feature type="signal peptide" evidence="2">
    <location>
        <begin position="1"/>
        <end position="19"/>
    </location>
</feature>
<reference evidence="3" key="1">
    <citation type="submission" date="2016-07" db="EMBL/GenBank/DDBJ databases">
        <title>Microvirga ossetica sp. nov. a new species of rhizobia isolated from root nodules of the legume species Vicia alpestris Steven originated from North Ossetia region in the Caucasus.</title>
        <authorList>
            <person name="Safronova V.I."/>
            <person name="Kuznetsova I.G."/>
            <person name="Sazanova A.L."/>
            <person name="Belimov A."/>
            <person name="Andronov E."/>
            <person name="Osledkin Y.S."/>
            <person name="Onishchuk O.P."/>
            <person name="Kurchak O.N."/>
            <person name="Shaposhnikov A.I."/>
            <person name="Willems A."/>
            <person name="Tikhonovich I.A."/>
        </authorList>
    </citation>
    <scope>NUCLEOTIDE SEQUENCE [LARGE SCALE GENOMIC DNA]</scope>
    <source>
        <strain evidence="3">V5/3M</strain>
        <plasmid evidence="3">unnamed5</plasmid>
    </source>
</reference>
<organism evidence="3">
    <name type="scientific">Microvirga ossetica</name>
    <dbReference type="NCBI Taxonomy" id="1882682"/>
    <lineage>
        <taxon>Bacteria</taxon>
        <taxon>Pseudomonadati</taxon>
        <taxon>Pseudomonadota</taxon>
        <taxon>Alphaproteobacteria</taxon>
        <taxon>Hyphomicrobiales</taxon>
        <taxon>Methylobacteriaceae</taxon>
        <taxon>Microvirga</taxon>
    </lineage>
</organism>
<feature type="chain" id="PRO_5008536606" description="Collagen-like protein" evidence="2">
    <location>
        <begin position="20"/>
        <end position="321"/>
    </location>
</feature>
<protein>
    <recommendedName>
        <fullName evidence="4">Collagen-like protein</fullName>
    </recommendedName>
</protein>
<feature type="compositionally biased region" description="Gly residues" evidence="1">
    <location>
        <begin position="258"/>
        <end position="280"/>
    </location>
</feature>
<dbReference type="EMBL" id="CP016621">
    <property type="protein sequence ID" value="ANY85539.1"/>
    <property type="molecule type" value="Genomic_DNA"/>
</dbReference>
<dbReference type="KEGG" id="moc:BB934_45815"/>
<sequence>MKRSAYLLAFLFVSTSSYALDLPKWPSGPVAVLPKGEFVISEDTTLSYDKLTVPDGTIITTNGNDFDLQIRQELIIQGSTVIRSFAPTHVPDAPPQAATGGPGRSYERGPNTEGATVATKGNDGGQGMPGQTGQPGVAGDDAGFITLRFDPGARADGRLIVRNTGGIGGIGGVGGQGGPGGDGQQGGRGKDGIVDCASGPGNGGNGGDGGPGGLGGRGGDGGRGGTIVVQTSAPANPPPGSMTILDWLQTVEMSVDGGTPGQPGPGGKGGNPGQPGYGGRGSHHCQGKEADRMGAPGKPGKNETAGLSGANKGPNGRIKKL</sequence>
<evidence type="ECO:0000256" key="1">
    <source>
        <dbReference type="SAM" id="MobiDB-lite"/>
    </source>
</evidence>
<accession>A0A1B2EZW7</accession>
<name>A0A1B2EZW7_9HYPH</name>
<feature type="region of interest" description="Disordered" evidence="1">
    <location>
        <begin position="168"/>
        <end position="321"/>
    </location>
</feature>
<proteinExistence type="predicted"/>
<evidence type="ECO:0000313" key="3">
    <source>
        <dbReference type="EMBL" id="ANY85539.1"/>
    </source>
</evidence>
<feature type="compositionally biased region" description="Gly residues" evidence="1">
    <location>
        <begin position="200"/>
        <end position="225"/>
    </location>
</feature>
<gene>
    <name evidence="3" type="ORF">BB934_45815</name>
</gene>
<keyword evidence="3" id="KW-0614">Plasmid</keyword>
<evidence type="ECO:0008006" key="4">
    <source>
        <dbReference type="Google" id="ProtNLM"/>
    </source>
</evidence>
<evidence type="ECO:0000256" key="2">
    <source>
        <dbReference type="SAM" id="SignalP"/>
    </source>
</evidence>
<dbReference type="AlphaFoldDB" id="A0A1B2EZW7"/>
<feature type="region of interest" description="Disordered" evidence="1">
    <location>
        <begin position="87"/>
        <end position="143"/>
    </location>
</feature>